<dbReference type="RefSeq" id="WP_071832325.1">
    <property type="nucleotide sequence ID" value="NZ_LSRP01000073.1"/>
</dbReference>
<comment type="caution">
    <text evidence="1">The sequence shown here is derived from an EMBL/GenBank/DDBJ whole genome shotgun (WGS) entry which is preliminary data.</text>
</comment>
<name>A0A657LV34_9HYPH</name>
<dbReference type="InterPro" id="IPR021327">
    <property type="entry name" value="DUF2934"/>
</dbReference>
<dbReference type="OrthoDB" id="9811127at2"/>
<evidence type="ECO:0000313" key="1">
    <source>
        <dbReference type="EMBL" id="OJF99080.1"/>
    </source>
</evidence>
<reference evidence="1 2" key="1">
    <citation type="submission" date="2016-02" db="EMBL/GenBank/DDBJ databases">
        <title>Genome sequencing of a beta-galactosidase producing bacteria Rhizobium sp. 59.</title>
        <authorList>
            <person name="Wang D."/>
            <person name="Kot W."/>
            <person name="Qin Y."/>
            <person name="Hansen L."/>
            <person name="Naqvi K."/>
            <person name="Rensing C."/>
        </authorList>
    </citation>
    <scope>NUCLEOTIDE SEQUENCE [LARGE SCALE GENOMIC DNA]</scope>
    <source>
        <strain evidence="1 2">59</strain>
    </source>
</reference>
<accession>A0A657LV34</accession>
<keyword evidence="2" id="KW-1185">Reference proteome</keyword>
<protein>
    <recommendedName>
        <fullName evidence="3">DUF2934 domain-containing protein</fullName>
    </recommendedName>
</protein>
<evidence type="ECO:0008006" key="3">
    <source>
        <dbReference type="Google" id="ProtNLM"/>
    </source>
</evidence>
<dbReference type="Proteomes" id="UP000182661">
    <property type="component" value="Unassembled WGS sequence"/>
</dbReference>
<sequence>MTDTEEDLIRQRAYEIWESEGFPEGREYFHWEQAVREIGEKSASAGEVSKPAPASFSIVKNEAPLEEMPVEMVAKKRGKSAS</sequence>
<dbReference type="Pfam" id="PF11154">
    <property type="entry name" value="DUF2934"/>
    <property type="match status" value="1"/>
</dbReference>
<dbReference type="AlphaFoldDB" id="A0A657LV34"/>
<dbReference type="EMBL" id="LSRP01000073">
    <property type="protein sequence ID" value="OJF99080.1"/>
    <property type="molecule type" value="Genomic_DNA"/>
</dbReference>
<gene>
    <name evidence="1" type="ORF">AX760_13975</name>
</gene>
<proteinExistence type="predicted"/>
<evidence type="ECO:0000313" key="2">
    <source>
        <dbReference type="Proteomes" id="UP000182661"/>
    </source>
</evidence>
<organism evidence="1 2">
    <name type="scientific">Pararhizobium antarcticum</name>
    <dbReference type="NCBI Taxonomy" id="1798805"/>
    <lineage>
        <taxon>Bacteria</taxon>
        <taxon>Pseudomonadati</taxon>
        <taxon>Pseudomonadota</taxon>
        <taxon>Alphaproteobacteria</taxon>
        <taxon>Hyphomicrobiales</taxon>
        <taxon>Rhizobiaceae</taxon>
        <taxon>Rhizobium/Agrobacterium group</taxon>
        <taxon>Pararhizobium</taxon>
    </lineage>
</organism>